<keyword evidence="3" id="KW-0472">Membrane</keyword>
<evidence type="ECO:0000313" key="5">
    <source>
        <dbReference type="Proteomes" id="UP000009168"/>
    </source>
</evidence>
<dbReference type="OrthoDB" id="293020at2759"/>
<keyword evidence="1" id="KW-0175">Coiled coil</keyword>
<feature type="compositionally biased region" description="Basic and acidic residues" evidence="2">
    <location>
        <begin position="383"/>
        <end position="393"/>
    </location>
</feature>
<feature type="compositionally biased region" description="Low complexity" evidence="2">
    <location>
        <begin position="407"/>
        <end position="418"/>
    </location>
</feature>
<feature type="region of interest" description="Disordered" evidence="2">
    <location>
        <begin position="431"/>
        <end position="453"/>
    </location>
</feature>
<dbReference type="EMBL" id="GG662720">
    <property type="protein sequence ID" value="EAR86389.1"/>
    <property type="molecule type" value="Genomic_DNA"/>
</dbReference>
<evidence type="ECO:0000313" key="4">
    <source>
        <dbReference type="EMBL" id="EAR86389.1"/>
    </source>
</evidence>
<dbReference type="PANTHER" id="PTHR31398:SF0">
    <property type="entry name" value="MEIOTIC NUCLEAR DIVISION PROTEIN 1 HOMOLOG"/>
    <property type="match status" value="1"/>
</dbReference>
<keyword evidence="5" id="KW-1185">Reference proteome</keyword>
<feature type="transmembrane region" description="Helical" evidence="3">
    <location>
        <begin position="41"/>
        <end position="62"/>
    </location>
</feature>
<proteinExistence type="predicted"/>
<reference evidence="5" key="1">
    <citation type="journal article" date="2006" name="PLoS Biol.">
        <title>Macronuclear genome sequence of the ciliate Tetrahymena thermophila, a model eukaryote.</title>
        <authorList>
            <person name="Eisen J.A."/>
            <person name="Coyne R.S."/>
            <person name="Wu M."/>
            <person name="Wu D."/>
            <person name="Thiagarajan M."/>
            <person name="Wortman J.R."/>
            <person name="Badger J.H."/>
            <person name="Ren Q."/>
            <person name="Amedeo P."/>
            <person name="Jones K.M."/>
            <person name="Tallon L.J."/>
            <person name="Delcher A.L."/>
            <person name="Salzberg S.L."/>
            <person name="Silva J.C."/>
            <person name="Haas B.J."/>
            <person name="Majoros W.H."/>
            <person name="Farzad M."/>
            <person name="Carlton J.M."/>
            <person name="Smith R.K. Jr."/>
            <person name="Garg J."/>
            <person name="Pearlman R.E."/>
            <person name="Karrer K.M."/>
            <person name="Sun L."/>
            <person name="Manning G."/>
            <person name="Elde N.C."/>
            <person name="Turkewitz A.P."/>
            <person name="Asai D.J."/>
            <person name="Wilkes D.E."/>
            <person name="Wang Y."/>
            <person name="Cai H."/>
            <person name="Collins K."/>
            <person name="Stewart B.A."/>
            <person name="Lee S.R."/>
            <person name="Wilamowska K."/>
            <person name="Weinberg Z."/>
            <person name="Ruzzo W.L."/>
            <person name="Wloga D."/>
            <person name="Gaertig J."/>
            <person name="Frankel J."/>
            <person name="Tsao C.-C."/>
            <person name="Gorovsky M.A."/>
            <person name="Keeling P.J."/>
            <person name="Waller R.F."/>
            <person name="Patron N.J."/>
            <person name="Cherry J.M."/>
            <person name="Stover N.A."/>
            <person name="Krieger C.J."/>
            <person name="del Toro C."/>
            <person name="Ryder H.F."/>
            <person name="Williamson S.C."/>
            <person name="Barbeau R.A."/>
            <person name="Hamilton E.P."/>
            <person name="Orias E."/>
        </authorList>
    </citation>
    <scope>NUCLEOTIDE SEQUENCE [LARGE SCALE GENOMIC DNA]</scope>
    <source>
        <strain evidence="5">SB210</strain>
    </source>
</reference>
<keyword evidence="3 4" id="KW-0812">Transmembrane</keyword>
<dbReference type="Proteomes" id="UP000009168">
    <property type="component" value="Unassembled WGS sequence"/>
</dbReference>
<dbReference type="OMA" id="LWQITIL"/>
<dbReference type="GO" id="GO:0007131">
    <property type="term" value="P:reciprocal meiotic recombination"/>
    <property type="evidence" value="ECO:0007669"/>
    <property type="project" value="TreeGrafter"/>
</dbReference>
<dbReference type="GO" id="GO:0005634">
    <property type="term" value="C:nucleus"/>
    <property type="evidence" value="ECO:0007669"/>
    <property type="project" value="TreeGrafter"/>
</dbReference>
<dbReference type="InParanoid" id="Q22MU5"/>
<feature type="transmembrane region" description="Helical" evidence="3">
    <location>
        <begin position="322"/>
        <end position="344"/>
    </location>
</feature>
<name>Q22MU5_TETTS</name>
<evidence type="ECO:0000256" key="3">
    <source>
        <dbReference type="SAM" id="Phobius"/>
    </source>
</evidence>
<dbReference type="PANTHER" id="PTHR31398">
    <property type="entry name" value="MEIOTIC NUCLEAR DIVISION PROTEIN 1 HOMOLOG"/>
    <property type="match status" value="1"/>
</dbReference>
<feature type="region of interest" description="Disordered" evidence="2">
    <location>
        <begin position="365"/>
        <end position="418"/>
    </location>
</feature>
<sequence length="789" mass="91716">MNNLLSNKQYGNGFSLLRKVDMFGVPIQINFNYENKHTTKFGGIMSLAIVALLLTLLINLLISIINKSNPQVLQEQLIVENPSRYDLNNQNFNFAITLLDENYSPFIDESYYTITANFLYKQNQTLANGTIIQQFQSKNIDLVSCNPSSFQVQGTSQFFMSQDYNNLYCIKDINQLYIVGQFDQPDFSVIQYFVSQCSGVNCQNQTEIQRKLSVSQLQIYYSNYAVRLSNLSEPFQPLGQSLFWQTSLKSAQVIDITYMNTYVTDDLGLISNNYVTQSKLLYSNNRVTFSSSATSYFYQLSIFMEKNKEMQYRRSYMKLTQAISQVGGIYNVLFLIGCLIAQPYSYLELQRKIVNSTFSFSSQYLNQDNKQKKKDSKNKKDKGKQQKGTDKQKVNGTQKEQEGQESNRTTNNNQQNNLNETFQNKDYIIEDNQQRNSNTERPVLDKSKNSDQMSRLEVQKSNIISTAYTEFKVRSVEYFKYYLQCFKCFKSDIQLILSFGTKKIYEFTDICYIVNKLIEVEKIKHLILNDQQLKLFEYVPKPKITKSIIDGYRQAKQNERLLYKAIKSKQTVQLDQLDSKLRRDSANQQLNILTIMNRSQLDKAREAQRAYNYIYKNQKKLSKIDKKLLLLLDEQHIPLFDSNSFDSSMIGKYNNNILQQNNQQSESLGSPQQTNKNFIPDYTLDQSQILKKSVYYVEQKSKNQEIMDEIQKEEQEQQTQNHNKITDKTTNAAIPIEDISMSCHSHINNDPYQMSVIGASPALQINDDDIPFHFRNISSNDICQQNQNE</sequence>
<dbReference type="RefSeq" id="XP_976925.1">
    <property type="nucleotide sequence ID" value="XM_971832.1"/>
</dbReference>
<protein>
    <submittedName>
        <fullName evidence="4">Transmembrane protein, putative</fullName>
    </submittedName>
</protein>
<feature type="compositionally biased region" description="Basic residues" evidence="2">
    <location>
        <begin position="371"/>
        <end position="382"/>
    </location>
</feature>
<dbReference type="AlphaFoldDB" id="Q22MU5"/>
<evidence type="ECO:0000256" key="2">
    <source>
        <dbReference type="SAM" id="MobiDB-lite"/>
    </source>
</evidence>
<evidence type="ECO:0000256" key="1">
    <source>
        <dbReference type="SAM" id="Coils"/>
    </source>
</evidence>
<accession>Q22MU5</accession>
<gene>
    <name evidence="4" type="ORF">TTHERM_00030280</name>
</gene>
<keyword evidence="3" id="KW-1133">Transmembrane helix</keyword>
<organism evidence="4 5">
    <name type="scientific">Tetrahymena thermophila (strain SB210)</name>
    <dbReference type="NCBI Taxonomy" id="312017"/>
    <lineage>
        <taxon>Eukaryota</taxon>
        <taxon>Sar</taxon>
        <taxon>Alveolata</taxon>
        <taxon>Ciliophora</taxon>
        <taxon>Intramacronucleata</taxon>
        <taxon>Oligohymenophorea</taxon>
        <taxon>Hymenostomatida</taxon>
        <taxon>Tetrahymenina</taxon>
        <taxon>Tetrahymenidae</taxon>
        <taxon>Tetrahymena</taxon>
    </lineage>
</organism>
<dbReference type="GeneID" id="7828658"/>
<dbReference type="HOGENOM" id="CLU_009697_0_0_1"/>
<feature type="coiled-coil region" evidence="1">
    <location>
        <begin position="696"/>
        <end position="723"/>
    </location>
</feature>
<dbReference type="KEGG" id="tet:TTHERM_00030280"/>